<comment type="caution">
    <text evidence="1">The sequence shown here is derived from an EMBL/GenBank/DDBJ whole genome shotgun (WGS) entry which is preliminary data.</text>
</comment>
<name>A0A5J5DNP1_9PERO</name>
<dbReference type="AlphaFoldDB" id="A0A5J5DNP1"/>
<feature type="non-terminal residue" evidence="1">
    <location>
        <position position="37"/>
    </location>
</feature>
<accession>A0A5J5DNP1</accession>
<proteinExistence type="predicted"/>
<dbReference type="EMBL" id="VOFY01000002">
    <property type="protein sequence ID" value="KAA8594860.1"/>
    <property type="molecule type" value="Genomic_DNA"/>
</dbReference>
<gene>
    <name evidence="1" type="ORF">FQN60_011995</name>
</gene>
<dbReference type="Proteomes" id="UP000327493">
    <property type="component" value="Chromosome 2"/>
</dbReference>
<protein>
    <submittedName>
        <fullName evidence="1">Uncharacterized protein</fullName>
    </submittedName>
</protein>
<sequence>MTHPFLFVPLNEYLSIAHFSGLHRAQMSNDTLHGNPC</sequence>
<organism evidence="1 2">
    <name type="scientific">Etheostoma spectabile</name>
    <name type="common">orangethroat darter</name>
    <dbReference type="NCBI Taxonomy" id="54343"/>
    <lineage>
        <taxon>Eukaryota</taxon>
        <taxon>Metazoa</taxon>
        <taxon>Chordata</taxon>
        <taxon>Craniata</taxon>
        <taxon>Vertebrata</taxon>
        <taxon>Euteleostomi</taxon>
        <taxon>Actinopterygii</taxon>
        <taxon>Neopterygii</taxon>
        <taxon>Teleostei</taxon>
        <taxon>Neoteleostei</taxon>
        <taxon>Acanthomorphata</taxon>
        <taxon>Eupercaria</taxon>
        <taxon>Perciformes</taxon>
        <taxon>Percoidei</taxon>
        <taxon>Percidae</taxon>
        <taxon>Etheostomatinae</taxon>
        <taxon>Etheostoma</taxon>
    </lineage>
</organism>
<evidence type="ECO:0000313" key="2">
    <source>
        <dbReference type="Proteomes" id="UP000327493"/>
    </source>
</evidence>
<evidence type="ECO:0000313" key="1">
    <source>
        <dbReference type="EMBL" id="KAA8594860.1"/>
    </source>
</evidence>
<reference evidence="1 2" key="1">
    <citation type="submission" date="2019-08" db="EMBL/GenBank/DDBJ databases">
        <title>A chromosome-level genome assembly, high-density linkage maps, and genome scans reveal the genomic architecture of hybrid incompatibilities underlying speciation via character displacement in darters (Percidae: Etheostominae).</title>
        <authorList>
            <person name="Moran R.L."/>
            <person name="Catchen J.M."/>
            <person name="Fuller R.C."/>
        </authorList>
    </citation>
    <scope>NUCLEOTIDE SEQUENCE [LARGE SCALE GENOMIC DNA]</scope>
    <source>
        <strain evidence="1">EspeVRDwgs_2016</strain>
        <tissue evidence="1">Muscle</tissue>
    </source>
</reference>
<keyword evidence="2" id="KW-1185">Reference proteome</keyword>